<dbReference type="AlphaFoldDB" id="A0A1H7PTN6"/>
<protein>
    <submittedName>
        <fullName evidence="1">Uncharacterized protein</fullName>
    </submittedName>
</protein>
<name>A0A1H7PTN6_9EURY</name>
<evidence type="ECO:0000313" key="2">
    <source>
        <dbReference type="Proteomes" id="UP000199506"/>
    </source>
</evidence>
<proteinExistence type="predicted"/>
<gene>
    <name evidence="1" type="ORF">SAMN05216439_0455</name>
</gene>
<reference evidence="1 2" key="1">
    <citation type="submission" date="2016-10" db="EMBL/GenBank/DDBJ databases">
        <authorList>
            <person name="de Groot N.N."/>
        </authorList>
    </citation>
    <scope>NUCLEOTIDE SEQUENCE [LARGE SCALE GENOMIC DNA]</scope>
    <source>
        <strain evidence="1 2">DSM 11978</strain>
    </source>
</reference>
<sequence>MKSIKQQIIEAKKEKTEREEELWFVDYCNNCKTGLASEHDIPCHHPYYCWHEGEAAIVQAAIVRIDEFRRLHGYVTSRMYWEYKELRKRQRQLIGKGRRELLRNK</sequence>
<organism evidence="1 2">
    <name type="scientific">Methanobrevibacter gottschalkii</name>
    <dbReference type="NCBI Taxonomy" id="190974"/>
    <lineage>
        <taxon>Archaea</taxon>
        <taxon>Methanobacteriati</taxon>
        <taxon>Methanobacteriota</taxon>
        <taxon>Methanomada group</taxon>
        <taxon>Methanobacteria</taxon>
        <taxon>Methanobacteriales</taxon>
        <taxon>Methanobacteriaceae</taxon>
        <taxon>Methanobrevibacter</taxon>
    </lineage>
</organism>
<evidence type="ECO:0000313" key="1">
    <source>
        <dbReference type="EMBL" id="SEL38734.1"/>
    </source>
</evidence>
<dbReference type="Proteomes" id="UP000199506">
    <property type="component" value="Unassembled WGS sequence"/>
</dbReference>
<dbReference type="EMBL" id="FOAK01000016">
    <property type="protein sequence ID" value="SEL38734.1"/>
    <property type="molecule type" value="Genomic_DNA"/>
</dbReference>
<accession>A0A1H7PTN6</accession>